<feature type="compositionally biased region" description="Low complexity" evidence="1">
    <location>
        <begin position="740"/>
        <end position="751"/>
    </location>
</feature>
<dbReference type="Proteomes" id="UP000228750">
    <property type="component" value="Unassembled WGS sequence"/>
</dbReference>
<sequence length="1544" mass="164009">STNSSLGYGLKIYKDNASSTYSLNNDYNGYYTISSRVYDDNIDDTFFPSVGTHARADNPYFKVDDASLTNDTELAPYSLYLDVNGNEDIGSYSAARGTSFTIDDTGTIDYATCDATSTSIIANVAADGDTWNLAAGTYSQITLAMSSRFTGDITISGAGSSTIIQPNTQASTVQFTNLSGATVQNMLLQQASTTASFYTLDGLVFDYNGNTYNETVDIGYPADGYTLFIDTDCTDPQTVLSPSSGNDITSFLGMGTDDYHLALINYAQGGKVLVPGIPIYVTMLVPSSVATNQVSFESLANCPTPDVWIDSAFAVSGGSYTYASTTISNAGLTITSGYTDPPSIAKSTYGMAGVRLNNSTYTTISNVTSTGNYYGISFSGNSEANMLVDSTVTSSVIYDIFSSSTLDNTLSNVSFLNTSSSISDVGNVYVKFKSRAYVQNSVAAPLGGVVVEYTPYDIRSMTSGLYAAPSVTSDITGYTPYTSALDAYLMTSSSVVTTNGGYNPYVVVANVTSTYGETHIVDTVLDQQNEEFIITMYPPPTAPTNFATTFVSTSSVAFGWTDNSGDEDNFYIQHSIGFFPAYGTSVPANTTTGTVTGLTPNTMYEFRLTAQISGSHSTYDSVYSVYTLADVPGTVTVTANGTGILVVSWGTNSNPDTTEYYVLDTTTGHTSSWATSTSRSFSGFGAGTTNDFAVIARNGDGIETTTSTGSGTTAGSSGGGNNSTGTTLSPPPPLPPPTTTPETATTTAPGVPNFVMSINGGKGYAKSRTVVVTLNNALFEQYILSSSTNFSGLSFQPIVANTSYLLSAGDGKKTIYGKFQKTVNGVASTVTVSSTIFLDMTPPPKPVVGKTDTGVKNGKLVGKPTFAGTAEPGSVIRLQLSTGGTASIGVFEKQTVLPSKNDLMIAGLARYRQPDPFTWMRVAGFVGEYTTTTDALGNWQITLPVTPVPGDYTASLTTTDAAGNVSISPLQVAFVVPDIYGCTLSSAFNYDLQATVDDGSCIAVVNGCTDNTAYNFNASANTDNGSCVYTPPLPPQPELPVDQPPPPQTDTTDQTATTDTNNTTGGAGETDANTSAPNNAGANTSNGSATGGSDTGSGGSGSSSGAVQSIGTGIAQTTLAFAEKTQQSIQTSVSTTVAFVQKLISAPVNAIAHVIPEPVKKATRQAVKTVQEVADNPQVEKANEQVVAPTTVVVGATNVAVGFNLPQIFIFLRYLFTQPILLLRRRKQKQWGVIYNAYTKQPIDLAILRVFDEKTGRIITSQVTDAKGRYFIILVPGVYHIEIDHDGYKRDSELLRGRDHDVSFDHLYHPGQKITVTDTNVELNFNIPLDPNQDDVSTKTIVREYTKNAVQYSVSMVGFGVSLVSFFVSPVPYIGALLGLHIFFLIIFSFFRKHKKTTKVGVVRDALNRHRIGRVAVRIFDEKYNKLIETAVTDRKGRYGALVGSSTYYVTYEKVGYQKKKSPSLDFSIKKTNDTGGIIARDEVLHPVGGSLDKVSALEQNDQAISHNSSHPDPTRTLVKDGEISEDAGDTLRDIAQFGKEDVS</sequence>
<evidence type="ECO:0000256" key="2">
    <source>
        <dbReference type="SAM" id="Phobius"/>
    </source>
</evidence>
<dbReference type="InterPro" id="IPR008969">
    <property type="entry name" value="CarboxyPept-like_regulatory"/>
</dbReference>
<reference evidence="5" key="1">
    <citation type="submission" date="2017-09" db="EMBL/GenBank/DDBJ databases">
        <title>Depth-based differentiation of microbial function through sediment-hosted aquifers and enrichment of novel symbionts in the deep terrestrial subsurface.</title>
        <authorList>
            <person name="Probst A.J."/>
            <person name="Ladd B."/>
            <person name="Jarett J.K."/>
            <person name="Geller-Mcgrath D.E."/>
            <person name="Sieber C.M.K."/>
            <person name="Emerson J.B."/>
            <person name="Anantharaman K."/>
            <person name="Thomas B.C."/>
            <person name="Malmstrom R."/>
            <person name="Stieglmeier M."/>
            <person name="Klingl A."/>
            <person name="Woyke T."/>
            <person name="Ryan C.M."/>
            <person name="Banfield J.F."/>
        </authorList>
    </citation>
    <scope>NUCLEOTIDE SEQUENCE [LARGE SCALE GENOMIC DNA]</scope>
</reference>
<evidence type="ECO:0000256" key="1">
    <source>
        <dbReference type="SAM" id="MobiDB-lite"/>
    </source>
</evidence>
<feature type="compositionally biased region" description="Low complexity" evidence="1">
    <location>
        <begin position="1049"/>
        <end position="1088"/>
    </location>
</feature>
<feature type="transmembrane region" description="Helical" evidence="2">
    <location>
        <begin position="1373"/>
        <end position="1391"/>
    </location>
</feature>
<feature type="non-terminal residue" evidence="4">
    <location>
        <position position="1"/>
    </location>
</feature>
<keyword evidence="2" id="KW-0812">Transmembrane</keyword>
<dbReference type="Gene3D" id="2.60.40.1120">
    <property type="entry name" value="Carboxypeptidase-like, regulatory domain"/>
    <property type="match status" value="2"/>
</dbReference>
<evidence type="ECO:0000259" key="3">
    <source>
        <dbReference type="PROSITE" id="PS50853"/>
    </source>
</evidence>
<comment type="caution">
    <text evidence="4">The sequence shown here is derived from an EMBL/GenBank/DDBJ whole genome shotgun (WGS) entry which is preliminary data.</text>
</comment>
<dbReference type="InterPro" id="IPR013783">
    <property type="entry name" value="Ig-like_fold"/>
</dbReference>
<dbReference type="SUPFAM" id="SSF49265">
    <property type="entry name" value="Fibronectin type III"/>
    <property type="match status" value="1"/>
</dbReference>
<dbReference type="SUPFAM" id="SSF49464">
    <property type="entry name" value="Carboxypeptidase regulatory domain-like"/>
    <property type="match status" value="2"/>
</dbReference>
<keyword evidence="2" id="KW-1133">Transmembrane helix</keyword>
<feature type="compositionally biased region" description="Pro residues" evidence="1">
    <location>
        <begin position="729"/>
        <end position="739"/>
    </location>
</feature>
<feature type="compositionally biased region" description="Gly residues" evidence="1">
    <location>
        <begin position="1089"/>
        <end position="1102"/>
    </location>
</feature>
<gene>
    <name evidence="4" type="ORF">COX82_02710</name>
</gene>
<feature type="compositionally biased region" description="Low complexity" evidence="1">
    <location>
        <begin position="704"/>
        <end position="715"/>
    </location>
</feature>
<name>A0A2M7V4B2_9BACT</name>
<dbReference type="InterPro" id="IPR036116">
    <property type="entry name" value="FN3_sf"/>
</dbReference>
<organism evidence="4 5">
    <name type="scientific">Candidatus Magasanikbacteria bacterium CG_4_10_14_0_2_um_filter_41_10</name>
    <dbReference type="NCBI Taxonomy" id="1974638"/>
    <lineage>
        <taxon>Bacteria</taxon>
        <taxon>Candidatus Magasanikiibacteriota</taxon>
    </lineage>
</organism>
<feature type="domain" description="Fibronectin type-III" evidence="3">
    <location>
        <begin position="542"/>
        <end position="630"/>
    </location>
</feature>
<accession>A0A2M7V4B2</accession>
<feature type="compositionally biased region" description="Pro residues" evidence="1">
    <location>
        <begin position="1031"/>
        <end position="1048"/>
    </location>
</feature>
<evidence type="ECO:0000313" key="4">
    <source>
        <dbReference type="EMBL" id="PIZ93370.1"/>
    </source>
</evidence>
<dbReference type="Pfam" id="PF00041">
    <property type="entry name" value="fn3"/>
    <property type="match status" value="1"/>
</dbReference>
<dbReference type="EMBL" id="PFPJ01000050">
    <property type="protein sequence ID" value="PIZ93370.1"/>
    <property type="molecule type" value="Genomic_DNA"/>
</dbReference>
<feature type="region of interest" description="Disordered" evidence="1">
    <location>
        <begin position="1027"/>
        <end position="1105"/>
    </location>
</feature>
<dbReference type="Gene3D" id="2.60.40.10">
    <property type="entry name" value="Immunoglobulins"/>
    <property type="match status" value="2"/>
</dbReference>
<dbReference type="InterPro" id="IPR003961">
    <property type="entry name" value="FN3_dom"/>
</dbReference>
<keyword evidence="2" id="KW-0472">Membrane</keyword>
<proteinExistence type="predicted"/>
<dbReference type="PROSITE" id="PS50853">
    <property type="entry name" value="FN3"/>
    <property type="match status" value="1"/>
</dbReference>
<evidence type="ECO:0000313" key="5">
    <source>
        <dbReference type="Proteomes" id="UP000228750"/>
    </source>
</evidence>
<feature type="region of interest" description="Disordered" evidence="1">
    <location>
        <begin position="702"/>
        <end position="751"/>
    </location>
</feature>
<dbReference type="SMART" id="SM00060">
    <property type="entry name" value="FN3"/>
    <property type="match status" value="2"/>
</dbReference>
<protein>
    <recommendedName>
        <fullName evidence="3">Fibronectin type-III domain-containing protein</fullName>
    </recommendedName>
</protein>